<dbReference type="HOGENOM" id="CLU_2414566_0_0_1"/>
<sequence>MKLHVYGKIAHKSSNVTTSRVIYGKYTVAIDEVWAILRRIELLRVSSRSRSSYVSFIFFFKPHIMVNYLLLVEFQAIQAATTYASTRDGTSG</sequence>
<name>A0A0C2ZHE7_9AGAM</name>
<reference evidence="2" key="2">
    <citation type="submission" date="2015-01" db="EMBL/GenBank/DDBJ databases">
        <title>Evolutionary Origins and Diversification of the Mycorrhizal Mutualists.</title>
        <authorList>
            <consortium name="DOE Joint Genome Institute"/>
            <consortium name="Mycorrhizal Genomics Consortium"/>
            <person name="Kohler A."/>
            <person name="Kuo A."/>
            <person name="Nagy L.G."/>
            <person name="Floudas D."/>
            <person name="Copeland A."/>
            <person name="Barry K.W."/>
            <person name="Cichocki N."/>
            <person name="Veneault-Fourrey C."/>
            <person name="LaButti K."/>
            <person name="Lindquist E.A."/>
            <person name="Lipzen A."/>
            <person name="Lundell T."/>
            <person name="Morin E."/>
            <person name="Murat C."/>
            <person name="Riley R."/>
            <person name="Ohm R."/>
            <person name="Sun H."/>
            <person name="Tunlid A."/>
            <person name="Henrissat B."/>
            <person name="Grigoriev I.V."/>
            <person name="Hibbett D.S."/>
            <person name="Martin F."/>
        </authorList>
    </citation>
    <scope>NUCLEOTIDE SEQUENCE [LARGE SCALE GENOMIC DNA]</scope>
    <source>
        <strain evidence="2">Foug A</strain>
    </source>
</reference>
<organism evidence="1 2">
    <name type="scientific">Scleroderma citrinum Foug A</name>
    <dbReference type="NCBI Taxonomy" id="1036808"/>
    <lineage>
        <taxon>Eukaryota</taxon>
        <taxon>Fungi</taxon>
        <taxon>Dikarya</taxon>
        <taxon>Basidiomycota</taxon>
        <taxon>Agaricomycotina</taxon>
        <taxon>Agaricomycetes</taxon>
        <taxon>Agaricomycetidae</taxon>
        <taxon>Boletales</taxon>
        <taxon>Sclerodermatineae</taxon>
        <taxon>Sclerodermataceae</taxon>
        <taxon>Scleroderma</taxon>
    </lineage>
</organism>
<gene>
    <name evidence="1" type="ORF">SCLCIDRAFT_572511</name>
</gene>
<evidence type="ECO:0000313" key="1">
    <source>
        <dbReference type="EMBL" id="KIM52232.1"/>
    </source>
</evidence>
<dbReference type="AlphaFoldDB" id="A0A0C2ZHE7"/>
<protein>
    <submittedName>
        <fullName evidence="1">Uncharacterized protein</fullName>
    </submittedName>
</protein>
<dbReference type="Proteomes" id="UP000053989">
    <property type="component" value="Unassembled WGS sequence"/>
</dbReference>
<proteinExistence type="predicted"/>
<dbReference type="EMBL" id="KN822218">
    <property type="protein sequence ID" value="KIM52232.1"/>
    <property type="molecule type" value="Genomic_DNA"/>
</dbReference>
<dbReference type="InParanoid" id="A0A0C2ZHE7"/>
<reference evidence="1 2" key="1">
    <citation type="submission" date="2014-04" db="EMBL/GenBank/DDBJ databases">
        <authorList>
            <consortium name="DOE Joint Genome Institute"/>
            <person name="Kuo A."/>
            <person name="Kohler A."/>
            <person name="Nagy L.G."/>
            <person name="Floudas D."/>
            <person name="Copeland A."/>
            <person name="Barry K.W."/>
            <person name="Cichocki N."/>
            <person name="Veneault-Fourrey C."/>
            <person name="LaButti K."/>
            <person name="Lindquist E.A."/>
            <person name="Lipzen A."/>
            <person name="Lundell T."/>
            <person name="Morin E."/>
            <person name="Murat C."/>
            <person name="Sun H."/>
            <person name="Tunlid A."/>
            <person name="Henrissat B."/>
            <person name="Grigoriev I.V."/>
            <person name="Hibbett D.S."/>
            <person name="Martin F."/>
            <person name="Nordberg H.P."/>
            <person name="Cantor M.N."/>
            <person name="Hua S.X."/>
        </authorList>
    </citation>
    <scope>NUCLEOTIDE SEQUENCE [LARGE SCALE GENOMIC DNA]</scope>
    <source>
        <strain evidence="1 2">Foug A</strain>
    </source>
</reference>
<keyword evidence="2" id="KW-1185">Reference proteome</keyword>
<accession>A0A0C2ZHE7</accession>
<evidence type="ECO:0000313" key="2">
    <source>
        <dbReference type="Proteomes" id="UP000053989"/>
    </source>
</evidence>